<dbReference type="SMART" id="SM00015">
    <property type="entry name" value="IQ"/>
    <property type="match status" value="22"/>
</dbReference>
<evidence type="ECO:0000313" key="6">
    <source>
        <dbReference type="EMBL" id="KAL3805691.1"/>
    </source>
</evidence>
<evidence type="ECO:0000256" key="5">
    <source>
        <dbReference type="SAM" id="MobiDB-lite"/>
    </source>
</evidence>
<keyword evidence="2" id="KW-0963">Cytoplasm</keyword>
<feature type="compositionally biased region" description="Low complexity" evidence="5">
    <location>
        <begin position="331"/>
        <end position="343"/>
    </location>
</feature>
<name>A0ABD3R4W6_9STRA</name>
<feature type="compositionally biased region" description="Basic and acidic residues" evidence="5">
    <location>
        <begin position="157"/>
        <end position="168"/>
    </location>
</feature>
<evidence type="ECO:0000256" key="3">
    <source>
        <dbReference type="ARBA" id="ARBA00022737"/>
    </source>
</evidence>
<reference evidence="6 7" key="1">
    <citation type="journal article" date="2020" name="G3 (Bethesda)">
        <title>Improved Reference Genome for Cyclotella cryptica CCMP332, a Model for Cell Wall Morphogenesis, Salinity Adaptation, and Lipid Production in Diatoms (Bacillariophyta).</title>
        <authorList>
            <person name="Roberts W.R."/>
            <person name="Downey K.M."/>
            <person name="Ruck E.C."/>
            <person name="Traller J.C."/>
            <person name="Alverson A.J."/>
        </authorList>
    </citation>
    <scope>NUCLEOTIDE SEQUENCE [LARGE SCALE GENOMIC DNA]</scope>
    <source>
        <strain evidence="6 7">CCMP332</strain>
    </source>
</reference>
<dbReference type="InterPro" id="IPR051185">
    <property type="entry name" value="ASPM"/>
</dbReference>
<evidence type="ECO:0000256" key="2">
    <source>
        <dbReference type="ARBA" id="ARBA00022490"/>
    </source>
</evidence>
<keyword evidence="4" id="KW-0112">Calmodulin-binding</keyword>
<dbReference type="PANTHER" id="PTHR22706">
    <property type="entry name" value="ASSEMBLY FACTOR FOR SPINDLE MICROTUBULES"/>
    <property type="match status" value="1"/>
</dbReference>
<evidence type="ECO:0000256" key="4">
    <source>
        <dbReference type="ARBA" id="ARBA00022860"/>
    </source>
</evidence>
<feature type="compositionally biased region" description="Polar residues" evidence="5">
    <location>
        <begin position="147"/>
        <end position="156"/>
    </location>
</feature>
<evidence type="ECO:0000313" key="7">
    <source>
        <dbReference type="Proteomes" id="UP001516023"/>
    </source>
</evidence>
<dbReference type="GO" id="GO:0005737">
    <property type="term" value="C:cytoplasm"/>
    <property type="evidence" value="ECO:0007669"/>
    <property type="project" value="UniProtKB-SubCell"/>
</dbReference>
<organism evidence="6 7">
    <name type="scientific">Cyclotella cryptica</name>
    <dbReference type="NCBI Taxonomy" id="29204"/>
    <lineage>
        <taxon>Eukaryota</taxon>
        <taxon>Sar</taxon>
        <taxon>Stramenopiles</taxon>
        <taxon>Ochrophyta</taxon>
        <taxon>Bacillariophyta</taxon>
        <taxon>Coscinodiscophyceae</taxon>
        <taxon>Thalassiosirophycidae</taxon>
        <taxon>Stephanodiscales</taxon>
        <taxon>Stephanodiscaceae</taxon>
        <taxon>Cyclotella</taxon>
    </lineage>
</organism>
<feature type="region of interest" description="Disordered" evidence="5">
    <location>
        <begin position="331"/>
        <end position="362"/>
    </location>
</feature>
<feature type="compositionally biased region" description="Basic residues" evidence="5">
    <location>
        <begin position="347"/>
        <end position="358"/>
    </location>
</feature>
<dbReference type="PROSITE" id="PS50096">
    <property type="entry name" value="IQ"/>
    <property type="match status" value="4"/>
</dbReference>
<dbReference type="InterPro" id="IPR000048">
    <property type="entry name" value="IQ_motif_EF-hand-BS"/>
</dbReference>
<comment type="subcellular location">
    <subcellularLocation>
        <location evidence="1">Cytoplasm</location>
    </subcellularLocation>
</comment>
<gene>
    <name evidence="6" type="ORF">HJC23_005935</name>
</gene>
<dbReference type="PANTHER" id="PTHR22706:SF1">
    <property type="entry name" value="ASSEMBLY FACTOR FOR SPINDLE MICROTUBULES"/>
    <property type="match status" value="1"/>
</dbReference>
<feature type="compositionally biased region" description="Polar residues" evidence="5">
    <location>
        <begin position="116"/>
        <end position="127"/>
    </location>
</feature>
<evidence type="ECO:0008006" key="8">
    <source>
        <dbReference type="Google" id="ProtNLM"/>
    </source>
</evidence>
<protein>
    <recommendedName>
        <fullName evidence="8">Abnormal spindle-like microcephaly-associated protein</fullName>
    </recommendedName>
</protein>
<evidence type="ECO:0000256" key="1">
    <source>
        <dbReference type="ARBA" id="ARBA00004496"/>
    </source>
</evidence>
<dbReference type="Gene3D" id="1.20.5.190">
    <property type="match status" value="5"/>
</dbReference>
<feature type="region of interest" description="Disordered" evidence="5">
    <location>
        <begin position="107"/>
        <end position="303"/>
    </location>
</feature>
<dbReference type="Proteomes" id="UP001516023">
    <property type="component" value="Unassembled WGS sequence"/>
</dbReference>
<keyword evidence="3" id="KW-0677">Repeat</keyword>
<dbReference type="EMBL" id="JABMIG020000002">
    <property type="protein sequence ID" value="KAL3805691.1"/>
    <property type="molecule type" value="Genomic_DNA"/>
</dbReference>
<accession>A0ABD3R4W6</accession>
<feature type="compositionally biased region" description="Low complexity" evidence="5">
    <location>
        <begin position="284"/>
        <end position="297"/>
    </location>
</feature>
<dbReference type="GO" id="GO:0005516">
    <property type="term" value="F:calmodulin binding"/>
    <property type="evidence" value="ECO:0007669"/>
    <property type="project" value="UniProtKB-KW"/>
</dbReference>
<proteinExistence type="predicted"/>
<dbReference type="Pfam" id="PF00612">
    <property type="entry name" value="IQ"/>
    <property type="match status" value="6"/>
</dbReference>
<sequence>MNYEHQQRDDNENTMAIFRRNTNNKPYRLRELARLRSLSIQPLSPSKNCGKHIRGDSFACTENVESADFVVKNLEDGVKGSSIFRFPSQQAVESRLPKNTTPVNVVEFRHGPPSSPSQSHMTSQLTSPDAGVPTILDSPRMKKLRMQIQQRNGRPSSNDRRSVERREPVNASLRRAQIHRRGASISGHRDSDGRSTSVDVKPSAPAKADLTASASSAMSFRGQRHRSVGRSPIFIPNARNPPKEESTTSASLRRAHHHRRNASIASERSAITTATKPRNRPALPTQTSQRSSSPSQPNRKYESNTNLALELNDSDIFTDFHLLTMAASSDSSLATNSSGGSHSQSERRKKLMGRKFKSISKSNPSHHTIIAKLVTQKSKKKNSYVPIRQLCQYVVPIQTLARVYLSKRAASKRMSRIVILQSLVRRWRCERYLSKCKFIALQMQACHRGYIARKEVVCLHASTYVATRMQAHYRGSVVRSALRYENYCVTRIQASWRGYWEYVSYGDMLNSAILLQSIARMRPHRKMFLFVQNARLALEASMQAAKEEEAAIKIQSFWRTSFCRLEFCNVIIDIVIVQSVVRRWSGNRLAKQMQKEHHAATKIQSWVRGRSEYLDFMLVLAATITIQSCIRRDQAIKQLEQRKEERYQMESMSATKITVCWRRFAARKNYFNILIDVIICQSVARRFSAMKRVNALKLEQERVRALLVIACATLIQRSWRESRIDKVKTNMIRLERTEWSAVTKIARTWRRFACRDDYRLTVEGIITCQKLVRRFLATGKVKLLMREKRVASTIIIQAAWRRRLAIIKCSRSVLKIVALQSIIRRWMATRIFQQLISERQRCKRSAATVMQSLWRRFYCSKKFHGVVRDVVICQSLVRRMIILKNTRQIHRATLIQSIIRRWMASKRVAELAREKWQKEMAAATRIQTSWRSFYCNRDFMVTLGDIIICQSVVRCHIASRKAYALRQELKHAKNLLKILCNMKGLEMVEQTSATKISSVIRRFGCQREYRNIQAAVRICQTVTRNFLSAKKVELKVQQDVIICQSIARRKLACLKANFTRQQIHREQMFANMKCLACTERSASTIIAAKWRTVVCRTTFVFSLKRVVVCQSVARRVIAKRKVDCLVHRKLVACATLIQASWRMHLAIIAVVKNVHEMRCTYATLIQKSWRRYHAIVEYKQALLELADIKAAAATRISSCWRGFVTRTACVDVLIGIILFQSLFRRMSAMKKTEALRQRRLQASATVIQARWRGHISMIRFTWKMYDIILVQSLARRWIASRRADELGQKRFQTEMAAATKIQSHWRSFYKYTEYMITLGDVILCQSVIRRHFASRKAYELRQEYQQAGNLIQILCNMKELMAVEQASATKIARTWRRMRKTRLTRMVAAWRTLCVQEKRCTR</sequence>
<keyword evidence="7" id="KW-1185">Reference proteome</keyword>
<comment type="caution">
    <text evidence="6">The sequence shown here is derived from an EMBL/GenBank/DDBJ whole genome shotgun (WGS) entry which is preliminary data.</text>
</comment>